<organism evidence="2 4">
    <name type="scientific">Didymodactylos carnosus</name>
    <dbReference type="NCBI Taxonomy" id="1234261"/>
    <lineage>
        <taxon>Eukaryota</taxon>
        <taxon>Metazoa</taxon>
        <taxon>Spiralia</taxon>
        <taxon>Gnathifera</taxon>
        <taxon>Rotifera</taxon>
        <taxon>Eurotatoria</taxon>
        <taxon>Bdelloidea</taxon>
        <taxon>Philodinida</taxon>
        <taxon>Philodinidae</taxon>
        <taxon>Didymodactylos</taxon>
    </lineage>
</organism>
<proteinExistence type="predicted"/>
<dbReference type="SUPFAM" id="SSF54001">
    <property type="entry name" value="Cysteine proteinases"/>
    <property type="match status" value="1"/>
</dbReference>
<dbReference type="AlphaFoldDB" id="A0A815SLF1"/>
<comment type="caution">
    <text evidence="2">The sequence shown here is derived from an EMBL/GenBank/DDBJ whole genome shotgun (WGS) entry which is preliminary data.</text>
</comment>
<dbReference type="GO" id="GO:0006508">
    <property type="term" value="P:proteolysis"/>
    <property type="evidence" value="ECO:0007669"/>
    <property type="project" value="InterPro"/>
</dbReference>
<evidence type="ECO:0000313" key="3">
    <source>
        <dbReference type="EMBL" id="CAF4354590.1"/>
    </source>
</evidence>
<dbReference type="Pfam" id="PF00112">
    <property type="entry name" value="Peptidase_C1"/>
    <property type="match status" value="1"/>
</dbReference>
<sequence length="94" mass="10622">LVDCDKINGECNGGEMTTAYGVIMNMSGIESETNYKYLGHEQRCQFDRTKVHVYINESVNITQDENGEKGYYRVYRGNETCGVNMMCSSALVDE</sequence>
<dbReference type="InterPro" id="IPR038765">
    <property type="entry name" value="Papain-like_cys_pep_sf"/>
</dbReference>
<feature type="domain" description="Peptidase C1A papain C-terminal" evidence="1">
    <location>
        <begin position="1"/>
        <end position="64"/>
    </location>
</feature>
<dbReference type="EMBL" id="CAJNOQ010021770">
    <property type="protein sequence ID" value="CAF1491618.1"/>
    <property type="molecule type" value="Genomic_DNA"/>
</dbReference>
<keyword evidence="4" id="KW-1185">Reference proteome</keyword>
<dbReference type="OrthoDB" id="387093at2759"/>
<reference evidence="2" key="1">
    <citation type="submission" date="2021-02" db="EMBL/GenBank/DDBJ databases">
        <authorList>
            <person name="Nowell W R."/>
        </authorList>
    </citation>
    <scope>NUCLEOTIDE SEQUENCE</scope>
</reference>
<protein>
    <recommendedName>
        <fullName evidence="1">Peptidase C1A papain C-terminal domain-containing protein</fullName>
    </recommendedName>
</protein>
<dbReference type="GO" id="GO:0008234">
    <property type="term" value="F:cysteine-type peptidase activity"/>
    <property type="evidence" value="ECO:0007669"/>
    <property type="project" value="InterPro"/>
</dbReference>
<dbReference type="EMBL" id="CAJOBC010087261">
    <property type="protein sequence ID" value="CAF4354590.1"/>
    <property type="molecule type" value="Genomic_DNA"/>
</dbReference>
<accession>A0A815SLF1</accession>
<feature type="non-terminal residue" evidence="2">
    <location>
        <position position="1"/>
    </location>
</feature>
<dbReference type="InterPro" id="IPR000668">
    <property type="entry name" value="Peptidase_C1A_C"/>
</dbReference>
<evidence type="ECO:0000313" key="4">
    <source>
        <dbReference type="Proteomes" id="UP000663829"/>
    </source>
</evidence>
<evidence type="ECO:0000259" key="1">
    <source>
        <dbReference type="Pfam" id="PF00112"/>
    </source>
</evidence>
<evidence type="ECO:0000313" key="2">
    <source>
        <dbReference type="EMBL" id="CAF1491618.1"/>
    </source>
</evidence>
<dbReference type="Proteomes" id="UP000663829">
    <property type="component" value="Unassembled WGS sequence"/>
</dbReference>
<name>A0A815SLF1_9BILA</name>
<dbReference type="Proteomes" id="UP000681722">
    <property type="component" value="Unassembled WGS sequence"/>
</dbReference>
<dbReference type="Gene3D" id="3.90.70.10">
    <property type="entry name" value="Cysteine proteinases"/>
    <property type="match status" value="1"/>
</dbReference>
<gene>
    <name evidence="2" type="ORF">GPM918_LOCUS36283</name>
    <name evidence="3" type="ORF">SRO942_LOCUS37011</name>
</gene>